<dbReference type="EMBL" id="JABELD010000180">
    <property type="protein sequence ID" value="MBU2740024.1"/>
    <property type="molecule type" value="Genomic_DNA"/>
</dbReference>
<dbReference type="RefSeq" id="WP_215864881.1">
    <property type="nucleotide sequence ID" value="NZ_JABELD010000180.1"/>
</dbReference>
<comment type="caution">
    <text evidence="2">The sequence shown here is derived from an EMBL/GenBank/DDBJ whole genome shotgun (WGS) entry which is preliminary data.</text>
</comment>
<dbReference type="InterPro" id="IPR012336">
    <property type="entry name" value="Thioredoxin-like_fold"/>
</dbReference>
<proteinExistence type="predicted"/>
<dbReference type="Gene3D" id="3.40.30.10">
    <property type="entry name" value="Glutaredoxin"/>
    <property type="match status" value="1"/>
</dbReference>
<dbReference type="Proteomes" id="UP001197028">
    <property type="component" value="Unassembled WGS sequence"/>
</dbReference>
<dbReference type="InterPro" id="IPR036249">
    <property type="entry name" value="Thioredoxin-like_sf"/>
</dbReference>
<dbReference type="Pfam" id="PF13098">
    <property type="entry name" value="Thioredoxin_2"/>
    <property type="match status" value="1"/>
</dbReference>
<evidence type="ECO:0000313" key="2">
    <source>
        <dbReference type="EMBL" id="MBU2740024.1"/>
    </source>
</evidence>
<keyword evidence="3" id="KW-1185">Reference proteome</keyword>
<sequence length="173" mass="18447">MFSLLLFSGTALASGGWHQYWKNLGTSAYIQIGNGKTVVYDFFDPNCAYCAEAFKRELPAIQAGQLSVRYVPVAILTSSSLGKAAAILESHEQAHALALDFQGVMQNGSGGVRAVTPSDQARAGIARNLRLLLQTGNDIVPDLVFRLPNGHVGMIRGLFPVSALDSIIAGQMP</sequence>
<gene>
    <name evidence="2" type="ORF">HJG40_14825</name>
</gene>
<reference evidence="2 3" key="1">
    <citation type="journal article" date="2021" name="ISME J.">
        <title>Genomic evolution of the class Acidithiobacillia: deep-branching Proteobacteria living in extreme acidic conditions.</title>
        <authorList>
            <person name="Moya-Beltran A."/>
            <person name="Beard S."/>
            <person name="Rojas-Villalobos C."/>
            <person name="Issotta F."/>
            <person name="Gallardo Y."/>
            <person name="Ulloa R."/>
            <person name="Giaveno A."/>
            <person name="Degli Esposti M."/>
            <person name="Johnson D.B."/>
            <person name="Quatrini R."/>
        </authorList>
    </citation>
    <scope>NUCLEOTIDE SEQUENCE [LARGE SCALE GENOMIC DNA]</scope>
    <source>
        <strain evidence="2 3">ATCC 19703</strain>
    </source>
</reference>
<evidence type="ECO:0000259" key="1">
    <source>
        <dbReference type="Pfam" id="PF13098"/>
    </source>
</evidence>
<accession>A0ABS5ZVT1</accession>
<protein>
    <submittedName>
        <fullName evidence="2">Thioredoxin fold domain-containing protein</fullName>
    </submittedName>
</protein>
<dbReference type="SUPFAM" id="SSF52833">
    <property type="entry name" value="Thioredoxin-like"/>
    <property type="match status" value="1"/>
</dbReference>
<feature type="domain" description="Thioredoxin-like fold" evidence="1">
    <location>
        <begin position="33"/>
        <end position="165"/>
    </location>
</feature>
<organism evidence="2 3">
    <name type="scientific">Acidithiobacillus concretivorus</name>
    <dbReference type="NCBI Taxonomy" id="3063952"/>
    <lineage>
        <taxon>Bacteria</taxon>
        <taxon>Pseudomonadati</taxon>
        <taxon>Pseudomonadota</taxon>
        <taxon>Acidithiobacillia</taxon>
        <taxon>Acidithiobacillales</taxon>
        <taxon>Acidithiobacillaceae</taxon>
        <taxon>Acidithiobacillus</taxon>
    </lineage>
</organism>
<name>A0ABS5ZVT1_9PROT</name>
<evidence type="ECO:0000313" key="3">
    <source>
        <dbReference type="Proteomes" id="UP001197028"/>
    </source>
</evidence>